<evidence type="ECO:0000256" key="1">
    <source>
        <dbReference type="SAM" id="MobiDB-lite"/>
    </source>
</evidence>
<proteinExistence type="predicted"/>
<dbReference type="AlphaFoldDB" id="A0A0K2TNZ6"/>
<reference evidence="2" key="1">
    <citation type="submission" date="2014-05" db="EMBL/GenBank/DDBJ databases">
        <authorList>
            <person name="Chronopoulou M."/>
        </authorList>
    </citation>
    <scope>NUCLEOTIDE SEQUENCE</scope>
    <source>
        <tissue evidence="2">Whole organism</tissue>
    </source>
</reference>
<name>A0A0K2TNZ6_LEPSM</name>
<feature type="region of interest" description="Disordered" evidence="1">
    <location>
        <begin position="1"/>
        <end position="28"/>
    </location>
</feature>
<organism evidence="2">
    <name type="scientific">Lepeophtheirus salmonis</name>
    <name type="common">Salmon louse</name>
    <name type="synonym">Caligus salmonis</name>
    <dbReference type="NCBI Taxonomy" id="72036"/>
    <lineage>
        <taxon>Eukaryota</taxon>
        <taxon>Metazoa</taxon>
        <taxon>Ecdysozoa</taxon>
        <taxon>Arthropoda</taxon>
        <taxon>Crustacea</taxon>
        <taxon>Multicrustacea</taxon>
        <taxon>Hexanauplia</taxon>
        <taxon>Copepoda</taxon>
        <taxon>Siphonostomatoida</taxon>
        <taxon>Caligidae</taxon>
        <taxon>Lepeophtheirus</taxon>
    </lineage>
</organism>
<sequence>MKGVEMRRTYFPQNRTRQKKMQTPDENQKRLKTWMSCVDYREGIDNNLSHDFQNSLFDF</sequence>
<evidence type="ECO:0000313" key="2">
    <source>
        <dbReference type="EMBL" id="CDW27709.1"/>
    </source>
</evidence>
<dbReference type="EMBL" id="HACA01010348">
    <property type="protein sequence ID" value="CDW27709.1"/>
    <property type="molecule type" value="Transcribed_RNA"/>
</dbReference>
<accession>A0A0K2TNZ6</accession>
<protein>
    <submittedName>
        <fullName evidence="2">Uncharacterized protein</fullName>
    </submittedName>
</protein>